<accession>A0AAE2ZM77</accession>
<comment type="function">
    <text evidence="1">Could be involved in insertion of integral membrane proteins into the membrane.</text>
</comment>
<dbReference type="SMART" id="SM01234">
    <property type="entry name" value="Haemolytic"/>
    <property type="match status" value="1"/>
</dbReference>
<keyword evidence="3" id="KW-1185">Reference proteome</keyword>
<dbReference type="InterPro" id="IPR002696">
    <property type="entry name" value="Membr_insert_effic_factor_YidD"/>
</dbReference>
<comment type="caution">
    <text evidence="2">The sequence shown here is derived from an EMBL/GenBank/DDBJ whole genome shotgun (WGS) entry which is preliminary data.</text>
</comment>
<dbReference type="EMBL" id="JAICBX010000001">
    <property type="protein sequence ID" value="MBW8637060.1"/>
    <property type="molecule type" value="Genomic_DNA"/>
</dbReference>
<comment type="subcellular location">
    <subcellularLocation>
        <location evidence="1">Cell membrane</location>
        <topology evidence="1">Peripheral membrane protein</topology>
        <orientation evidence="1">Cytoplasmic side</orientation>
    </subcellularLocation>
</comment>
<evidence type="ECO:0000313" key="2">
    <source>
        <dbReference type="EMBL" id="MBW8637060.1"/>
    </source>
</evidence>
<dbReference type="HAMAP" id="MF_00386">
    <property type="entry name" value="UPF0161_YidD"/>
    <property type="match status" value="1"/>
</dbReference>
<dbReference type="PANTHER" id="PTHR33383:SF1">
    <property type="entry name" value="MEMBRANE PROTEIN INSERTION EFFICIENCY FACTOR-RELATED"/>
    <property type="match status" value="1"/>
</dbReference>
<dbReference type="Proteomes" id="UP001196509">
    <property type="component" value="Unassembled WGS sequence"/>
</dbReference>
<dbReference type="RefSeq" id="WP_220227691.1">
    <property type="nucleotide sequence ID" value="NZ_JAICBX010000001.1"/>
</dbReference>
<evidence type="ECO:0000256" key="1">
    <source>
        <dbReference type="HAMAP-Rule" id="MF_00386"/>
    </source>
</evidence>
<keyword evidence="1" id="KW-0472">Membrane</keyword>
<name>A0AAE2ZM77_9HYPH</name>
<evidence type="ECO:0000313" key="3">
    <source>
        <dbReference type="Proteomes" id="UP001196509"/>
    </source>
</evidence>
<dbReference type="Pfam" id="PF01809">
    <property type="entry name" value="YidD"/>
    <property type="match status" value="1"/>
</dbReference>
<protein>
    <recommendedName>
        <fullName evidence="1">Putative membrane protein insertion efficiency factor</fullName>
    </recommendedName>
</protein>
<reference evidence="2" key="1">
    <citation type="submission" date="2021-08" db="EMBL/GenBank/DDBJ databases">
        <title>Hoeflea bacterium WL0058 sp. nov., isolated from the sediment.</title>
        <authorList>
            <person name="Wang L."/>
            <person name="Zhang D."/>
        </authorList>
    </citation>
    <scope>NUCLEOTIDE SEQUENCE</scope>
    <source>
        <strain evidence="2">WL0058</strain>
    </source>
</reference>
<dbReference type="NCBIfam" id="TIGR00278">
    <property type="entry name" value="membrane protein insertion efficiency factor YidD"/>
    <property type="match status" value="1"/>
</dbReference>
<dbReference type="AlphaFoldDB" id="A0AAE2ZM77"/>
<gene>
    <name evidence="2" type="primary">yidD</name>
    <name evidence="2" type="ORF">K1W69_07655</name>
</gene>
<proteinExistence type="inferred from homology"/>
<dbReference type="GO" id="GO:0005886">
    <property type="term" value="C:plasma membrane"/>
    <property type="evidence" value="ECO:0007669"/>
    <property type="project" value="UniProtKB-SubCell"/>
</dbReference>
<organism evidence="2 3">
    <name type="scientific">Flavimaribacter sediminis</name>
    <dbReference type="NCBI Taxonomy" id="2865987"/>
    <lineage>
        <taxon>Bacteria</taxon>
        <taxon>Pseudomonadati</taxon>
        <taxon>Pseudomonadota</taxon>
        <taxon>Alphaproteobacteria</taxon>
        <taxon>Hyphomicrobiales</taxon>
        <taxon>Rhizobiaceae</taxon>
        <taxon>Flavimaribacter</taxon>
    </lineage>
</organism>
<comment type="similarity">
    <text evidence="1">Belongs to the UPF0161 family.</text>
</comment>
<keyword evidence="1" id="KW-1003">Cell membrane</keyword>
<sequence length="117" mass="13261">MNCRCDGARQKANGRNFAGPYRKTPGRLLGMSIIRLYQITLSSLIGNTCRHLPTCSEYGYEAIARHGLWQGGWMTFFRVVRCGPGGSHGYDPVPEAPPHGARWYLPWRYFIRADRTA</sequence>
<dbReference type="PANTHER" id="PTHR33383">
    <property type="entry name" value="MEMBRANE PROTEIN INSERTION EFFICIENCY FACTOR-RELATED"/>
    <property type="match status" value="1"/>
</dbReference>